<sequence>MEKRSSPEVSLGCLGKTPDTADIESPMSNIASNLSKSSLDSGGSKKRHFLRSKGILGASRRVNDQKNEGLLAKDKGGQDMEIDDTLGYCGMKTLISHEWPEAELKKYDYNKENASSGGSSNSYNRTPQRTRCRKVRHPLENYEENSQDSGHGSSPVSDKEEKRLEDYVTFATVSPHCHLQCNTFLGKPFASASLYHPSKKNSITAEDKIFLRSLSSGYESMDDGLTNELIDMETMDEETQLPTGISKLLSGDIVAPETSTDYDVSPTSNFSRSMSPKIKMWLSLNGKYRRNIKTVSSPLLKSPTQTRSPLMIKSPSLSKIRTCLFRSPTAACSTRTMMRTCSYDTTTNYYTSPNFARSYKRPSEDLLENDTSILKRSRKSNSLYLDTTPVSARHFSVLRPKPSLQRSLSETETHANIKWAVHRSVTDTDLIGDFSKPCILPLTISQHSDLKTITSETLAALLRGEFTDRISSYKIIDCRYPYEYEGGHIEGALNLYSIDLIKQNMLDHLNCTVPRIQSDTDKRDILVFHCEFSQERGPNLSRTLRRLDRTCNKEYYPALYYPEIYLLQGGYKKFYSEQKEFCSPQDYKSMKHPNHEEECRFFRNKSKSWQGDKSKGISQTVRVNLEHLDF</sequence>
<feature type="region of interest" description="Disordered" evidence="8">
    <location>
        <begin position="139"/>
        <end position="161"/>
    </location>
</feature>
<comment type="catalytic activity">
    <reaction evidence="7">
        <text>O-phospho-L-tyrosyl-[protein] + H2O = L-tyrosyl-[protein] + phosphate</text>
        <dbReference type="Rhea" id="RHEA:10684"/>
        <dbReference type="Rhea" id="RHEA-COMP:10136"/>
        <dbReference type="Rhea" id="RHEA-COMP:20101"/>
        <dbReference type="ChEBI" id="CHEBI:15377"/>
        <dbReference type="ChEBI" id="CHEBI:43474"/>
        <dbReference type="ChEBI" id="CHEBI:46858"/>
        <dbReference type="ChEBI" id="CHEBI:61978"/>
        <dbReference type="EC" id="3.1.3.48"/>
    </reaction>
</comment>
<evidence type="ECO:0000256" key="5">
    <source>
        <dbReference type="ARBA" id="ARBA00022912"/>
    </source>
</evidence>
<dbReference type="GO" id="GO:0005737">
    <property type="term" value="C:cytoplasm"/>
    <property type="evidence" value="ECO:0007669"/>
    <property type="project" value="TreeGrafter"/>
</dbReference>
<evidence type="ECO:0000256" key="3">
    <source>
        <dbReference type="ARBA" id="ARBA00022618"/>
    </source>
</evidence>
<feature type="compositionally biased region" description="Low complexity" evidence="8">
    <location>
        <begin position="32"/>
        <end position="42"/>
    </location>
</feature>
<reference evidence="11" key="1">
    <citation type="submission" date="2025-08" db="UniProtKB">
        <authorList>
            <consortium name="RefSeq"/>
        </authorList>
    </citation>
    <scope>IDENTIFICATION</scope>
</reference>
<comment type="similarity">
    <text evidence="1">Belongs to the MPI phosphatase family.</text>
</comment>
<feature type="compositionally biased region" description="Polar residues" evidence="8">
    <location>
        <begin position="147"/>
        <end position="156"/>
    </location>
</feature>
<dbReference type="PROSITE" id="PS50206">
    <property type="entry name" value="RHODANESE_3"/>
    <property type="match status" value="1"/>
</dbReference>
<dbReference type="GeneID" id="105428961"/>
<dbReference type="OrthoDB" id="26523at2759"/>
<keyword evidence="3" id="KW-0132">Cell division</keyword>
<dbReference type="EC" id="3.1.3.48" evidence="2"/>
<dbReference type="GO" id="GO:0051301">
    <property type="term" value="P:cell division"/>
    <property type="evidence" value="ECO:0007669"/>
    <property type="project" value="UniProtKB-KW"/>
</dbReference>
<dbReference type="CDD" id="cd01530">
    <property type="entry name" value="Cdc25"/>
    <property type="match status" value="1"/>
</dbReference>
<dbReference type="GO" id="GO:0010256">
    <property type="term" value="P:endomembrane system organization"/>
    <property type="evidence" value="ECO:0007669"/>
    <property type="project" value="UniProtKB-ARBA"/>
</dbReference>
<dbReference type="PANTHER" id="PTHR10828:SF76">
    <property type="entry name" value="M-PHASE INDUCER PHOSPHATASE"/>
    <property type="match status" value="1"/>
</dbReference>
<proteinExistence type="inferred from homology"/>
<dbReference type="Proteomes" id="UP000504615">
    <property type="component" value="Unplaced"/>
</dbReference>
<evidence type="ECO:0000256" key="6">
    <source>
        <dbReference type="ARBA" id="ARBA00023306"/>
    </source>
</evidence>
<dbReference type="InterPro" id="IPR036873">
    <property type="entry name" value="Rhodanese-like_dom_sf"/>
</dbReference>
<evidence type="ECO:0000256" key="4">
    <source>
        <dbReference type="ARBA" id="ARBA00022801"/>
    </source>
</evidence>
<keyword evidence="4" id="KW-0378">Hydrolase</keyword>
<dbReference type="GO" id="GO:0005634">
    <property type="term" value="C:nucleus"/>
    <property type="evidence" value="ECO:0007669"/>
    <property type="project" value="TreeGrafter"/>
</dbReference>
<feature type="compositionally biased region" description="Low complexity" evidence="8">
    <location>
        <begin position="113"/>
        <end position="122"/>
    </location>
</feature>
<dbReference type="InterPro" id="IPR001763">
    <property type="entry name" value="Rhodanese-like_dom"/>
</dbReference>
<evidence type="ECO:0000256" key="2">
    <source>
        <dbReference type="ARBA" id="ARBA00013064"/>
    </source>
</evidence>
<feature type="region of interest" description="Disordered" evidence="8">
    <location>
        <begin position="112"/>
        <end position="131"/>
    </location>
</feature>
<feature type="domain" description="Rhodanese" evidence="9">
    <location>
        <begin position="469"/>
        <end position="583"/>
    </location>
</feature>
<dbReference type="FunFam" id="3.40.250.10:FF:000036">
    <property type="entry name" value="M-phase inducer phosphatase"/>
    <property type="match status" value="1"/>
</dbReference>
<dbReference type="GO" id="GO:0110032">
    <property type="term" value="P:positive regulation of G2/MI transition of meiotic cell cycle"/>
    <property type="evidence" value="ECO:0007669"/>
    <property type="project" value="TreeGrafter"/>
</dbReference>
<dbReference type="PANTHER" id="PTHR10828">
    <property type="entry name" value="M-PHASE INDUCER PHOSPHATASE DUAL SPECIFICITY PHOSPHATASE CDC25"/>
    <property type="match status" value="1"/>
</dbReference>
<accession>A0A6I9WCG8</accession>
<keyword evidence="6" id="KW-0131">Cell cycle</keyword>
<evidence type="ECO:0000256" key="7">
    <source>
        <dbReference type="ARBA" id="ARBA00051722"/>
    </source>
</evidence>
<dbReference type="Gene3D" id="3.40.250.10">
    <property type="entry name" value="Rhodanese-like domain"/>
    <property type="match status" value="1"/>
</dbReference>
<dbReference type="AlphaFoldDB" id="A0A6I9WCG8"/>
<name>A0A6I9WCG8_9HYME</name>
<dbReference type="InterPro" id="IPR000751">
    <property type="entry name" value="MPI_Phosphatase"/>
</dbReference>
<feature type="compositionally biased region" description="Basic and acidic residues" evidence="8">
    <location>
        <begin position="61"/>
        <end position="72"/>
    </location>
</feature>
<dbReference type="Pfam" id="PF00581">
    <property type="entry name" value="Rhodanese"/>
    <property type="match status" value="1"/>
</dbReference>
<dbReference type="SMART" id="SM00450">
    <property type="entry name" value="RHOD"/>
    <property type="match status" value="1"/>
</dbReference>
<dbReference type="SUPFAM" id="SSF52821">
    <property type="entry name" value="Rhodanese/Cell cycle control phosphatase"/>
    <property type="match status" value="1"/>
</dbReference>
<evidence type="ECO:0000259" key="9">
    <source>
        <dbReference type="PROSITE" id="PS50206"/>
    </source>
</evidence>
<feature type="region of interest" description="Disordered" evidence="8">
    <location>
        <begin position="1"/>
        <end position="72"/>
    </location>
</feature>
<dbReference type="RefSeq" id="XP_011639889.1">
    <property type="nucleotide sequence ID" value="XM_011641587.2"/>
</dbReference>
<evidence type="ECO:0000313" key="10">
    <source>
        <dbReference type="Proteomes" id="UP000504615"/>
    </source>
</evidence>
<protein>
    <recommendedName>
        <fullName evidence="2">protein-tyrosine-phosphatase</fullName>
        <ecNumber evidence="2">3.1.3.48</ecNumber>
    </recommendedName>
</protein>
<keyword evidence="10" id="KW-1185">Reference proteome</keyword>
<dbReference type="GO" id="GO:0032502">
    <property type="term" value="P:developmental process"/>
    <property type="evidence" value="ECO:0007669"/>
    <property type="project" value="UniProtKB-ARBA"/>
</dbReference>
<evidence type="ECO:0000313" key="11">
    <source>
        <dbReference type="RefSeq" id="XP_011639889.1"/>
    </source>
</evidence>
<keyword evidence="5" id="KW-0904">Protein phosphatase</keyword>
<evidence type="ECO:0000256" key="8">
    <source>
        <dbReference type="SAM" id="MobiDB-lite"/>
    </source>
</evidence>
<dbReference type="GO" id="GO:0010971">
    <property type="term" value="P:positive regulation of G2/M transition of mitotic cell cycle"/>
    <property type="evidence" value="ECO:0007669"/>
    <property type="project" value="TreeGrafter"/>
</dbReference>
<dbReference type="GO" id="GO:0000086">
    <property type="term" value="P:G2/M transition of mitotic cell cycle"/>
    <property type="evidence" value="ECO:0007669"/>
    <property type="project" value="TreeGrafter"/>
</dbReference>
<organism evidence="10 11">
    <name type="scientific">Pogonomyrmex barbatus</name>
    <name type="common">red harvester ant</name>
    <dbReference type="NCBI Taxonomy" id="144034"/>
    <lineage>
        <taxon>Eukaryota</taxon>
        <taxon>Metazoa</taxon>
        <taxon>Ecdysozoa</taxon>
        <taxon>Arthropoda</taxon>
        <taxon>Hexapoda</taxon>
        <taxon>Insecta</taxon>
        <taxon>Pterygota</taxon>
        <taxon>Neoptera</taxon>
        <taxon>Endopterygota</taxon>
        <taxon>Hymenoptera</taxon>
        <taxon>Apocrita</taxon>
        <taxon>Aculeata</taxon>
        <taxon>Formicoidea</taxon>
        <taxon>Formicidae</taxon>
        <taxon>Myrmicinae</taxon>
        <taxon>Pogonomyrmex</taxon>
    </lineage>
</organism>
<gene>
    <name evidence="11" type="primary">LOC105428961</name>
</gene>
<evidence type="ECO:0000256" key="1">
    <source>
        <dbReference type="ARBA" id="ARBA00011065"/>
    </source>
</evidence>
<dbReference type="KEGG" id="pbar:105428961"/>
<dbReference type="GO" id="GO:0004725">
    <property type="term" value="F:protein tyrosine phosphatase activity"/>
    <property type="evidence" value="ECO:0007669"/>
    <property type="project" value="UniProtKB-EC"/>
</dbReference>
<dbReference type="GO" id="GO:0009794">
    <property type="term" value="P:regulation of mitotic cell cycle, embryonic"/>
    <property type="evidence" value="ECO:0007669"/>
    <property type="project" value="UniProtKB-ARBA"/>
</dbReference>
<dbReference type="PRINTS" id="PR00716">
    <property type="entry name" value="MPIPHPHTASE"/>
</dbReference>